<dbReference type="PROSITE" id="PS51464">
    <property type="entry name" value="SIS"/>
    <property type="match status" value="1"/>
</dbReference>
<proteinExistence type="predicted"/>
<reference evidence="2" key="1">
    <citation type="submission" date="2021-02" db="EMBL/GenBank/DDBJ databases">
        <title>Neisseriaceae sp. 26B isolated from the cloaca of a Common Toad-headed Turtle (Mesoclemmys nasuta).</title>
        <authorList>
            <person name="Spergser J."/>
            <person name="Busse H.-J."/>
        </authorList>
    </citation>
    <scope>NUCLEOTIDE SEQUENCE</scope>
    <source>
        <strain evidence="2">26B</strain>
    </source>
</reference>
<dbReference type="EMBL" id="CP069798">
    <property type="protein sequence ID" value="QRQ83164.1"/>
    <property type="molecule type" value="Genomic_DNA"/>
</dbReference>
<gene>
    <name evidence="2" type="ORF">JQU52_07360</name>
</gene>
<keyword evidence="3" id="KW-1185">Reference proteome</keyword>
<dbReference type="InterPro" id="IPR001347">
    <property type="entry name" value="SIS_dom"/>
</dbReference>
<dbReference type="RefSeq" id="WP_230340459.1">
    <property type="nucleotide sequence ID" value="NZ_CP069798.1"/>
</dbReference>
<dbReference type="SUPFAM" id="SSF53697">
    <property type="entry name" value="SIS domain"/>
    <property type="match status" value="1"/>
</dbReference>
<dbReference type="InterPro" id="IPR046348">
    <property type="entry name" value="SIS_dom_sf"/>
</dbReference>
<evidence type="ECO:0000313" key="2">
    <source>
        <dbReference type="EMBL" id="QRQ83164.1"/>
    </source>
</evidence>
<dbReference type="CDD" id="cd05006">
    <property type="entry name" value="SIS_GmhA"/>
    <property type="match status" value="1"/>
</dbReference>
<name>A0A892ZNF2_9NEIS</name>
<dbReference type="Pfam" id="PF13580">
    <property type="entry name" value="SIS_2"/>
    <property type="match status" value="1"/>
</dbReference>
<dbReference type="PANTHER" id="PTHR30390">
    <property type="entry name" value="SEDOHEPTULOSE 7-PHOSPHATE ISOMERASE / DNAA INITIATOR-ASSOCIATING FACTOR FOR REPLICATION INITIATION"/>
    <property type="match status" value="1"/>
</dbReference>
<dbReference type="GO" id="GO:1901135">
    <property type="term" value="P:carbohydrate derivative metabolic process"/>
    <property type="evidence" value="ECO:0007669"/>
    <property type="project" value="InterPro"/>
</dbReference>
<feature type="domain" description="SIS" evidence="1">
    <location>
        <begin position="35"/>
        <end position="195"/>
    </location>
</feature>
<evidence type="ECO:0000259" key="1">
    <source>
        <dbReference type="PROSITE" id="PS51464"/>
    </source>
</evidence>
<dbReference type="KEGG" id="ptes:JQU52_07360"/>
<dbReference type="AlphaFoldDB" id="A0A892ZNF2"/>
<dbReference type="GO" id="GO:0097367">
    <property type="term" value="F:carbohydrate derivative binding"/>
    <property type="evidence" value="ECO:0007669"/>
    <property type="project" value="InterPro"/>
</dbReference>
<evidence type="ECO:0000313" key="3">
    <source>
        <dbReference type="Proteomes" id="UP000653156"/>
    </source>
</evidence>
<dbReference type="Proteomes" id="UP000653156">
    <property type="component" value="Chromosome"/>
</dbReference>
<dbReference type="InterPro" id="IPR035461">
    <property type="entry name" value="GmhA/DiaA"/>
</dbReference>
<sequence length="195" mass="20858">MSSTHIEQHFIDSAALLAQCQTVLAEPTAAAAQTLLGALMNDGKLLLCGNGFAAALADSLCAHLVLRLEQERMELAALSLCNNAAILTHLMQHPPTEQLFAKQIHALGKQHDVLLLISALGNEANLLAAVDAAHERSMAVIAFTGGIGGELAARLHDQDVLLNIPHNRPMRIWEAQTVLMHALCDHIDHLLLGTA</sequence>
<protein>
    <submittedName>
        <fullName evidence="2">SIS domain-containing protein</fullName>
    </submittedName>
</protein>
<accession>A0A892ZNF2</accession>
<dbReference type="Gene3D" id="3.40.50.10490">
    <property type="entry name" value="Glucose-6-phosphate isomerase like protein, domain 1"/>
    <property type="match status" value="1"/>
</dbReference>
<dbReference type="PANTHER" id="PTHR30390:SF6">
    <property type="entry name" value="DNAA INITIATOR-ASSOCIATING PROTEIN DIAA"/>
    <property type="match status" value="1"/>
</dbReference>
<dbReference type="InterPro" id="IPR050099">
    <property type="entry name" value="SIS_GmhA/DiaA_subfam"/>
</dbReference>
<organism evidence="2 3">
    <name type="scientific">Paralysiella testudinis</name>
    <dbReference type="NCBI Taxonomy" id="2809020"/>
    <lineage>
        <taxon>Bacteria</taxon>
        <taxon>Pseudomonadati</taxon>
        <taxon>Pseudomonadota</taxon>
        <taxon>Betaproteobacteria</taxon>
        <taxon>Neisseriales</taxon>
        <taxon>Neisseriaceae</taxon>
        <taxon>Paralysiella</taxon>
    </lineage>
</organism>